<name>A0ABQ7DCM9_BRACR</name>
<comment type="caution">
    <text evidence="2">The sequence shown here is derived from an EMBL/GenBank/DDBJ whole genome shotgun (WGS) entry which is preliminary data.</text>
</comment>
<dbReference type="EMBL" id="QGKV02000759">
    <property type="protein sequence ID" value="KAF3569274.1"/>
    <property type="molecule type" value="Genomic_DNA"/>
</dbReference>
<sequence>MRSISRPISVGVPSLPEVDQTEAQLSLWVPREISLKNMTSSSEADETGDFPFGFVAMD</sequence>
<gene>
    <name evidence="2" type="ORF">DY000_02018620</name>
</gene>
<evidence type="ECO:0000256" key="1">
    <source>
        <dbReference type="SAM" id="MobiDB-lite"/>
    </source>
</evidence>
<proteinExistence type="predicted"/>
<evidence type="ECO:0000313" key="2">
    <source>
        <dbReference type="EMBL" id="KAF3569274.1"/>
    </source>
</evidence>
<organism evidence="2 3">
    <name type="scientific">Brassica cretica</name>
    <name type="common">Mustard</name>
    <dbReference type="NCBI Taxonomy" id="69181"/>
    <lineage>
        <taxon>Eukaryota</taxon>
        <taxon>Viridiplantae</taxon>
        <taxon>Streptophyta</taxon>
        <taxon>Embryophyta</taxon>
        <taxon>Tracheophyta</taxon>
        <taxon>Spermatophyta</taxon>
        <taxon>Magnoliopsida</taxon>
        <taxon>eudicotyledons</taxon>
        <taxon>Gunneridae</taxon>
        <taxon>Pentapetalae</taxon>
        <taxon>rosids</taxon>
        <taxon>malvids</taxon>
        <taxon>Brassicales</taxon>
        <taxon>Brassicaceae</taxon>
        <taxon>Brassiceae</taxon>
        <taxon>Brassica</taxon>
    </lineage>
</organism>
<accession>A0ABQ7DCM9</accession>
<feature type="region of interest" description="Disordered" evidence="1">
    <location>
        <begin position="37"/>
        <end position="58"/>
    </location>
</feature>
<dbReference type="Proteomes" id="UP000266723">
    <property type="component" value="Unassembled WGS sequence"/>
</dbReference>
<reference evidence="2 3" key="1">
    <citation type="journal article" date="2020" name="BMC Genomics">
        <title>Intraspecific diversification of the crop wild relative Brassica cretica Lam. using demographic model selection.</title>
        <authorList>
            <person name="Kioukis A."/>
            <person name="Michalopoulou V.A."/>
            <person name="Briers L."/>
            <person name="Pirintsos S."/>
            <person name="Studholme D.J."/>
            <person name="Pavlidis P."/>
            <person name="Sarris P.F."/>
        </authorList>
    </citation>
    <scope>NUCLEOTIDE SEQUENCE [LARGE SCALE GENOMIC DNA]</scope>
    <source>
        <strain evidence="3">cv. PFS-1207/04</strain>
    </source>
</reference>
<protein>
    <submittedName>
        <fullName evidence="2">Uncharacterized protein</fullName>
    </submittedName>
</protein>
<keyword evidence="3" id="KW-1185">Reference proteome</keyword>
<evidence type="ECO:0000313" key="3">
    <source>
        <dbReference type="Proteomes" id="UP000266723"/>
    </source>
</evidence>